<dbReference type="GO" id="GO:0044550">
    <property type="term" value="P:secondary metabolite biosynthetic process"/>
    <property type="evidence" value="ECO:0007669"/>
    <property type="project" value="TreeGrafter"/>
</dbReference>
<proteinExistence type="predicted"/>
<dbReference type="AlphaFoldDB" id="A0A6C0RB27"/>
<dbReference type="PANTHER" id="PTHR34069:SF3">
    <property type="entry name" value="ACYL-COA:ACYL-COA ALKYLTRANSFERASE"/>
    <property type="match status" value="1"/>
</dbReference>
<organism evidence="4 5">
    <name type="scientific">Draconibacterium halophilum</name>
    <dbReference type="NCBI Taxonomy" id="2706887"/>
    <lineage>
        <taxon>Bacteria</taxon>
        <taxon>Pseudomonadati</taxon>
        <taxon>Bacteroidota</taxon>
        <taxon>Bacteroidia</taxon>
        <taxon>Marinilabiliales</taxon>
        <taxon>Prolixibacteraceae</taxon>
        <taxon>Draconibacterium</taxon>
    </lineage>
</organism>
<dbReference type="EMBL" id="CP048409">
    <property type="protein sequence ID" value="QIA07152.1"/>
    <property type="molecule type" value="Genomic_DNA"/>
</dbReference>
<name>A0A6C0RB27_9BACT</name>
<accession>A0A6C0RB27</accession>
<feature type="domain" description="Ig-like" evidence="3">
    <location>
        <begin position="320"/>
        <end position="360"/>
    </location>
</feature>
<dbReference type="PROSITE" id="PS50835">
    <property type="entry name" value="IG_LIKE"/>
    <property type="match status" value="1"/>
</dbReference>
<dbReference type="GO" id="GO:0004315">
    <property type="term" value="F:3-oxoacyl-[acyl-carrier-protein] synthase activity"/>
    <property type="evidence" value="ECO:0007669"/>
    <property type="project" value="InterPro"/>
</dbReference>
<evidence type="ECO:0000256" key="1">
    <source>
        <dbReference type="ARBA" id="ARBA00022679"/>
    </source>
</evidence>
<dbReference type="CDD" id="cd00830">
    <property type="entry name" value="KAS_III"/>
    <property type="match status" value="1"/>
</dbReference>
<protein>
    <submittedName>
        <fullName evidence="4">Ketoacyl-ACP synthase III</fullName>
    </submittedName>
</protein>
<keyword evidence="5" id="KW-1185">Reference proteome</keyword>
<evidence type="ECO:0000256" key="2">
    <source>
        <dbReference type="ARBA" id="ARBA00023315"/>
    </source>
</evidence>
<dbReference type="InterPro" id="IPR007110">
    <property type="entry name" value="Ig-like_dom"/>
</dbReference>
<dbReference type="SUPFAM" id="SSF53901">
    <property type="entry name" value="Thiolase-like"/>
    <property type="match status" value="1"/>
</dbReference>
<dbReference type="Pfam" id="PF08545">
    <property type="entry name" value="ACP_syn_III"/>
    <property type="match status" value="1"/>
</dbReference>
<gene>
    <name evidence="4" type="ORF">G0Q07_05155</name>
</gene>
<dbReference type="GO" id="GO:0006633">
    <property type="term" value="P:fatty acid biosynthetic process"/>
    <property type="evidence" value="ECO:0007669"/>
    <property type="project" value="InterPro"/>
</dbReference>
<reference evidence="4 5" key="1">
    <citation type="submission" date="2020-02" db="EMBL/GenBank/DDBJ databases">
        <title>Genome sequencing for Draconibacterium sp. strain M1.</title>
        <authorList>
            <person name="Park S.-J."/>
        </authorList>
    </citation>
    <scope>NUCLEOTIDE SEQUENCE [LARGE SCALE GENOMIC DNA]</scope>
    <source>
        <strain evidence="4 5">M1</strain>
    </source>
</reference>
<dbReference type="PANTHER" id="PTHR34069">
    <property type="entry name" value="3-OXOACYL-[ACYL-CARRIER-PROTEIN] SYNTHASE 3"/>
    <property type="match status" value="1"/>
</dbReference>
<dbReference type="Proteomes" id="UP000474630">
    <property type="component" value="Chromosome"/>
</dbReference>
<dbReference type="InterPro" id="IPR013747">
    <property type="entry name" value="ACP_syn_III_C"/>
</dbReference>
<dbReference type="Pfam" id="PF08541">
    <property type="entry name" value="ACP_syn_III_C"/>
    <property type="match status" value="1"/>
</dbReference>
<dbReference type="RefSeq" id="WP_163345081.1">
    <property type="nucleotide sequence ID" value="NZ_CP048409.1"/>
</dbReference>
<dbReference type="KEGG" id="drc:G0Q07_05155"/>
<dbReference type="Gene3D" id="3.40.47.10">
    <property type="match status" value="1"/>
</dbReference>
<dbReference type="InterPro" id="IPR013751">
    <property type="entry name" value="ACP_syn_III_N"/>
</dbReference>
<keyword evidence="1" id="KW-0808">Transferase</keyword>
<evidence type="ECO:0000313" key="4">
    <source>
        <dbReference type="EMBL" id="QIA07152.1"/>
    </source>
</evidence>
<evidence type="ECO:0000313" key="5">
    <source>
        <dbReference type="Proteomes" id="UP000474630"/>
    </source>
</evidence>
<sequence length="360" mass="39345">MAKQTYTRIIGTGSVLPSQIVKNKHFMNNEFYTPSKKKIEDKSNEEIIQKFKEITNIEERRYIAEDLVTSDIAAMAVEDACKTAGISKESLEFIIIGHNFGDTLNGNVRTDILPSLANKVKMKLNIKNPGCICHDVISGCPGWTQGMITADAYIKSGFHKRGVVVGADVLSRLSDPHDRDSMIYADGAGATIVEAVESEEPVGILSHSSRSDSVKFANLLTLGESSNPDYEGDELFLKMIGHKLYVYAITTVPGVVKESIEKAGLQLGDIKKIFIHQANEKMDEAILAGVLKLYGEKEMPEGIMPMSIRKLGNSSTATVPTLVDLVAKGKIEGHEVNEGDYTILCSVGAGMNINSIVYKW</sequence>
<keyword evidence="2" id="KW-0012">Acyltransferase</keyword>
<evidence type="ECO:0000259" key="3">
    <source>
        <dbReference type="PROSITE" id="PS50835"/>
    </source>
</evidence>
<dbReference type="InterPro" id="IPR016039">
    <property type="entry name" value="Thiolase-like"/>
</dbReference>